<sequence length="218" mass="25055">MIQRNSHNLKINWGKVVDCCGLSSLMGDSSELENNTSYTVSVTIREAQLQDIKALTEVLTLSFHPPKGWLSFFQPILKLGVYEDLRSRLRGTIPYYCCFVAVEKTSTLTKTTEKVIGTIELSLKSGFNCHYLYISNLAVIQSHRRQGIAKQLLQQCEEIASKWGYDTLNLHVLDNNYPAKKLYLSNGYQVSETEVTWPNWLLFRSQRLFLKKQIKTHD</sequence>
<keyword evidence="3" id="KW-1185">Reference proteome</keyword>
<dbReference type="InterPro" id="IPR000182">
    <property type="entry name" value="GNAT_dom"/>
</dbReference>
<dbReference type="AlphaFoldDB" id="B1X1K1"/>
<dbReference type="Pfam" id="PF00583">
    <property type="entry name" value="Acetyltransf_1"/>
    <property type="match status" value="1"/>
</dbReference>
<dbReference type="InterPro" id="IPR016181">
    <property type="entry name" value="Acyl_CoA_acyltransferase"/>
</dbReference>
<protein>
    <recommendedName>
        <fullName evidence="1">N-acetyltransferase domain-containing protein</fullName>
    </recommendedName>
</protein>
<dbReference type="PROSITE" id="PS51186">
    <property type="entry name" value="GNAT"/>
    <property type="match status" value="1"/>
</dbReference>
<dbReference type="EMBL" id="CP000806">
    <property type="protein sequence ID" value="ACB53031.1"/>
    <property type="molecule type" value="Genomic_DNA"/>
</dbReference>
<feature type="domain" description="N-acetyltransferase" evidence="1">
    <location>
        <begin position="42"/>
        <end position="215"/>
    </location>
</feature>
<proteinExistence type="predicted"/>
<dbReference type="KEGG" id="cyt:cce_3683"/>
<dbReference type="OrthoDB" id="482525at2"/>
<evidence type="ECO:0000259" key="1">
    <source>
        <dbReference type="PROSITE" id="PS51186"/>
    </source>
</evidence>
<reference evidence="2 3" key="1">
    <citation type="journal article" date="2008" name="Proc. Natl. Acad. Sci. U.S.A.">
        <title>The genome of Cyanothece 51142, a unicellular diazotrophic cyanobacterium important in the marine nitrogen cycle.</title>
        <authorList>
            <person name="Welsh E.A."/>
            <person name="Liberton M."/>
            <person name="Stoeckel J."/>
            <person name="Loh T."/>
            <person name="Elvitigala T."/>
            <person name="Wang C."/>
            <person name="Wollam A."/>
            <person name="Fulton R.S."/>
            <person name="Clifton S.W."/>
            <person name="Jacobs J.M."/>
            <person name="Aurora R."/>
            <person name="Ghosh B.K."/>
            <person name="Sherman L.A."/>
            <person name="Smith R.D."/>
            <person name="Wilson R.K."/>
            <person name="Pakrasi H.B."/>
        </authorList>
    </citation>
    <scope>NUCLEOTIDE SEQUENCE [LARGE SCALE GENOMIC DNA]</scope>
    <source>
        <strain evidence="3">ATCC 51142 / BH68</strain>
    </source>
</reference>
<dbReference type="STRING" id="43989.cce_3683"/>
<evidence type="ECO:0000313" key="3">
    <source>
        <dbReference type="Proteomes" id="UP000001203"/>
    </source>
</evidence>
<dbReference type="PANTHER" id="PTHR47443">
    <property type="entry name" value="ACYL-COA N-ACYLTRANSFERASES (NAT) SUPERFAMILY PROTEIN"/>
    <property type="match status" value="1"/>
</dbReference>
<dbReference type="eggNOG" id="COG0456">
    <property type="taxonomic scope" value="Bacteria"/>
</dbReference>
<name>B1X1K1_CROS5</name>
<dbReference type="CDD" id="cd04301">
    <property type="entry name" value="NAT_SF"/>
    <property type="match status" value="1"/>
</dbReference>
<dbReference type="HOGENOM" id="CLU_087926_0_0_3"/>
<dbReference type="PANTHER" id="PTHR47443:SF3">
    <property type="entry name" value="GCN5-RELATED N-ACETYLTRANSFERASE 4, CHLOROPLASTIC"/>
    <property type="match status" value="1"/>
</dbReference>
<dbReference type="Gene3D" id="3.40.630.30">
    <property type="match status" value="1"/>
</dbReference>
<accession>B1X1K1</accession>
<dbReference type="Proteomes" id="UP000001203">
    <property type="component" value="Chromosome circular"/>
</dbReference>
<organism evidence="2 3">
    <name type="scientific">Crocosphaera subtropica (strain ATCC 51142 / BH68)</name>
    <name type="common">Cyanothece sp. (strain ATCC 51142)</name>
    <dbReference type="NCBI Taxonomy" id="43989"/>
    <lineage>
        <taxon>Bacteria</taxon>
        <taxon>Bacillati</taxon>
        <taxon>Cyanobacteriota</taxon>
        <taxon>Cyanophyceae</taxon>
        <taxon>Oscillatoriophycideae</taxon>
        <taxon>Chroococcales</taxon>
        <taxon>Aphanothecaceae</taxon>
        <taxon>Crocosphaera</taxon>
        <taxon>Crocosphaera subtropica</taxon>
    </lineage>
</organism>
<evidence type="ECO:0000313" key="2">
    <source>
        <dbReference type="EMBL" id="ACB53031.1"/>
    </source>
</evidence>
<dbReference type="GO" id="GO:0016747">
    <property type="term" value="F:acyltransferase activity, transferring groups other than amino-acyl groups"/>
    <property type="evidence" value="ECO:0007669"/>
    <property type="project" value="InterPro"/>
</dbReference>
<dbReference type="SUPFAM" id="SSF55729">
    <property type="entry name" value="Acyl-CoA N-acyltransferases (Nat)"/>
    <property type="match status" value="1"/>
</dbReference>
<gene>
    <name evidence="2" type="ordered locus">cce_3683</name>
</gene>